<dbReference type="SUPFAM" id="SSF55874">
    <property type="entry name" value="ATPase domain of HSP90 chaperone/DNA topoisomerase II/histidine kinase"/>
    <property type="match status" value="1"/>
</dbReference>
<dbReference type="EC" id="2.7.13.3" evidence="2"/>
<dbReference type="Gene3D" id="1.10.287.130">
    <property type="match status" value="1"/>
</dbReference>
<dbReference type="InterPro" id="IPR005467">
    <property type="entry name" value="His_kinase_dom"/>
</dbReference>
<feature type="domain" description="Histidine kinase" evidence="8">
    <location>
        <begin position="161"/>
        <end position="376"/>
    </location>
</feature>
<dbReference type="Gene3D" id="3.30.565.10">
    <property type="entry name" value="Histidine kinase-like ATPase, C-terminal domain"/>
    <property type="match status" value="1"/>
</dbReference>
<proteinExistence type="predicted"/>
<keyword evidence="4" id="KW-0808">Transferase</keyword>
<dbReference type="EMBL" id="CP012673">
    <property type="protein sequence ID" value="AUX43924.1"/>
    <property type="molecule type" value="Genomic_DNA"/>
</dbReference>
<evidence type="ECO:0000256" key="5">
    <source>
        <dbReference type="ARBA" id="ARBA00022777"/>
    </source>
</evidence>
<dbReference type="SMART" id="SM00387">
    <property type="entry name" value="HATPase_c"/>
    <property type="match status" value="1"/>
</dbReference>
<organism evidence="9 10">
    <name type="scientific">Sorangium cellulosum</name>
    <name type="common">Polyangium cellulosum</name>
    <dbReference type="NCBI Taxonomy" id="56"/>
    <lineage>
        <taxon>Bacteria</taxon>
        <taxon>Pseudomonadati</taxon>
        <taxon>Myxococcota</taxon>
        <taxon>Polyangia</taxon>
        <taxon>Polyangiales</taxon>
        <taxon>Polyangiaceae</taxon>
        <taxon>Sorangium</taxon>
    </lineage>
</organism>
<dbReference type="InterPro" id="IPR003594">
    <property type="entry name" value="HATPase_dom"/>
</dbReference>
<keyword evidence="5" id="KW-0418">Kinase</keyword>
<dbReference type="Pfam" id="PF00512">
    <property type="entry name" value="HisKA"/>
    <property type="match status" value="1"/>
</dbReference>
<name>A0A2L0EX86_SORCE</name>
<dbReference type="PROSITE" id="PS50109">
    <property type="entry name" value="HIS_KIN"/>
    <property type="match status" value="1"/>
</dbReference>
<dbReference type="PRINTS" id="PR00344">
    <property type="entry name" value="BCTRLSENSOR"/>
</dbReference>
<accession>A0A2L0EX86</accession>
<evidence type="ECO:0000313" key="10">
    <source>
        <dbReference type="Proteomes" id="UP000238348"/>
    </source>
</evidence>
<comment type="catalytic activity">
    <reaction evidence="1">
        <text>ATP + protein L-histidine = ADP + protein N-phospho-L-histidine.</text>
        <dbReference type="EC" id="2.7.13.3"/>
    </reaction>
</comment>
<evidence type="ECO:0000256" key="3">
    <source>
        <dbReference type="ARBA" id="ARBA00022553"/>
    </source>
</evidence>
<keyword evidence="7" id="KW-0175">Coiled coil</keyword>
<feature type="coiled-coil region" evidence="7">
    <location>
        <begin position="127"/>
        <end position="161"/>
    </location>
</feature>
<dbReference type="AlphaFoldDB" id="A0A2L0EX86"/>
<dbReference type="OrthoDB" id="9813151at2"/>
<evidence type="ECO:0000259" key="8">
    <source>
        <dbReference type="PROSITE" id="PS50109"/>
    </source>
</evidence>
<evidence type="ECO:0000313" key="9">
    <source>
        <dbReference type="EMBL" id="AUX43924.1"/>
    </source>
</evidence>
<dbReference type="CDD" id="cd00082">
    <property type="entry name" value="HisKA"/>
    <property type="match status" value="1"/>
</dbReference>
<sequence length="387" mass="40937">MTQPDAAALFHAFLSAAEDAVLLVVQGGEITLASAAAAWLLGDGAAPGGDVASLFDERSRAKLSAALSHEVAAPWELQVRGGSDVPRAVKFLVVPAAGGARVLLGRASSPEEARRLEELVVMLTSELAGITRDLARKRTELEAARARLEELGRLREELMAIVSHDLKASLQAVRLQAALLARVQRPPEPAQCARMAGVLFRNVDRMTSLISDLLDAALAEAGELRIEPQRMALRDVIAEVTDTVAPIADEASVKIHVDAAEPGLVSGDARRLYQVLLNLVENAIRHSPRGSDVYIEVAAHAGRVRCAVEDSGSGVEPERRAEVFARFRKHGPRSGRAGLGLHIAQRIVALHGGSIWVEAGARGGGARFVFQIPAAADDAAAGDAPAR</sequence>
<keyword evidence="6" id="KW-0902">Two-component regulatory system</keyword>
<evidence type="ECO:0000256" key="7">
    <source>
        <dbReference type="SAM" id="Coils"/>
    </source>
</evidence>
<dbReference type="InterPro" id="IPR036890">
    <property type="entry name" value="HATPase_C_sf"/>
</dbReference>
<gene>
    <name evidence="9" type="ORF">SOCE26_053800</name>
</gene>
<keyword evidence="3" id="KW-0597">Phosphoprotein</keyword>
<dbReference type="SMART" id="SM00388">
    <property type="entry name" value="HisKA"/>
    <property type="match status" value="1"/>
</dbReference>
<dbReference type="PANTHER" id="PTHR43711:SF1">
    <property type="entry name" value="HISTIDINE KINASE 1"/>
    <property type="match status" value="1"/>
</dbReference>
<dbReference type="GO" id="GO:0000155">
    <property type="term" value="F:phosphorelay sensor kinase activity"/>
    <property type="evidence" value="ECO:0007669"/>
    <property type="project" value="InterPro"/>
</dbReference>
<evidence type="ECO:0000256" key="4">
    <source>
        <dbReference type="ARBA" id="ARBA00022679"/>
    </source>
</evidence>
<dbReference type="InterPro" id="IPR036097">
    <property type="entry name" value="HisK_dim/P_sf"/>
</dbReference>
<evidence type="ECO:0000256" key="2">
    <source>
        <dbReference type="ARBA" id="ARBA00012438"/>
    </source>
</evidence>
<dbReference type="Pfam" id="PF02518">
    <property type="entry name" value="HATPase_c"/>
    <property type="match status" value="1"/>
</dbReference>
<dbReference type="CDD" id="cd00075">
    <property type="entry name" value="HATPase"/>
    <property type="match status" value="1"/>
</dbReference>
<evidence type="ECO:0000256" key="1">
    <source>
        <dbReference type="ARBA" id="ARBA00000085"/>
    </source>
</evidence>
<dbReference type="InterPro" id="IPR004358">
    <property type="entry name" value="Sig_transdc_His_kin-like_C"/>
</dbReference>
<dbReference type="PANTHER" id="PTHR43711">
    <property type="entry name" value="TWO-COMPONENT HISTIDINE KINASE"/>
    <property type="match status" value="1"/>
</dbReference>
<dbReference type="InterPro" id="IPR050736">
    <property type="entry name" value="Sensor_HK_Regulatory"/>
</dbReference>
<reference evidence="9 10" key="1">
    <citation type="submission" date="2015-09" db="EMBL/GenBank/DDBJ databases">
        <title>Sorangium comparison.</title>
        <authorList>
            <person name="Zaburannyi N."/>
            <person name="Bunk B."/>
            <person name="Overmann J."/>
            <person name="Mueller R."/>
        </authorList>
    </citation>
    <scope>NUCLEOTIDE SEQUENCE [LARGE SCALE GENOMIC DNA]</scope>
    <source>
        <strain evidence="9 10">So ce26</strain>
    </source>
</reference>
<protein>
    <recommendedName>
        <fullName evidence="2">histidine kinase</fullName>
        <ecNumber evidence="2">2.7.13.3</ecNumber>
    </recommendedName>
</protein>
<dbReference type="SUPFAM" id="SSF47384">
    <property type="entry name" value="Homodimeric domain of signal transducing histidine kinase"/>
    <property type="match status" value="1"/>
</dbReference>
<dbReference type="RefSeq" id="WP_159397321.1">
    <property type="nucleotide sequence ID" value="NZ_CP012673.1"/>
</dbReference>
<dbReference type="InterPro" id="IPR003661">
    <property type="entry name" value="HisK_dim/P_dom"/>
</dbReference>
<dbReference type="Proteomes" id="UP000238348">
    <property type="component" value="Chromosome"/>
</dbReference>
<evidence type="ECO:0000256" key="6">
    <source>
        <dbReference type="ARBA" id="ARBA00023012"/>
    </source>
</evidence>